<keyword evidence="3" id="KW-1185">Reference proteome</keyword>
<gene>
    <name evidence="2" type="ORF">SKAU_G00188410</name>
</gene>
<organism evidence="2 3">
    <name type="scientific">Synaphobranchus kaupii</name>
    <name type="common">Kaup's arrowtooth eel</name>
    <dbReference type="NCBI Taxonomy" id="118154"/>
    <lineage>
        <taxon>Eukaryota</taxon>
        <taxon>Metazoa</taxon>
        <taxon>Chordata</taxon>
        <taxon>Craniata</taxon>
        <taxon>Vertebrata</taxon>
        <taxon>Euteleostomi</taxon>
        <taxon>Actinopterygii</taxon>
        <taxon>Neopterygii</taxon>
        <taxon>Teleostei</taxon>
        <taxon>Anguilliformes</taxon>
        <taxon>Synaphobranchidae</taxon>
        <taxon>Synaphobranchus</taxon>
    </lineage>
</organism>
<protein>
    <submittedName>
        <fullName evidence="2">Uncharacterized protein</fullName>
    </submittedName>
</protein>
<proteinExistence type="predicted"/>
<evidence type="ECO:0000313" key="2">
    <source>
        <dbReference type="EMBL" id="KAJ8356047.1"/>
    </source>
</evidence>
<feature type="region of interest" description="Disordered" evidence="1">
    <location>
        <begin position="25"/>
        <end position="45"/>
    </location>
</feature>
<name>A0A9Q1IUY6_SYNKA</name>
<comment type="caution">
    <text evidence="2">The sequence shown here is derived from an EMBL/GenBank/DDBJ whole genome shotgun (WGS) entry which is preliminary data.</text>
</comment>
<evidence type="ECO:0000313" key="3">
    <source>
        <dbReference type="Proteomes" id="UP001152622"/>
    </source>
</evidence>
<dbReference type="AlphaFoldDB" id="A0A9Q1IUY6"/>
<sequence length="119" mass="12918">MCCSSACRERFDSHLRVWQGRPLTEAPSRVTPRSRARGGGVTRSELMGVPCHPAHRSGWNAGLGRSVCNKGKEAIPPTGIPAHDGCELLLITRGPNGVLPQVSLEKQAWILSFLMNGFQ</sequence>
<dbReference type="EMBL" id="JAINUF010000006">
    <property type="protein sequence ID" value="KAJ8356047.1"/>
    <property type="molecule type" value="Genomic_DNA"/>
</dbReference>
<dbReference type="Proteomes" id="UP001152622">
    <property type="component" value="Chromosome 6"/>
</dbReference>
<evidence type="ECO:0000256" key="1">
    <source>
        <dbReference type="SAM" id="MobiDB-lite"/>
    </source>
</evidence>
<accession>A0A9Q1IUY6</accession>
<reference evidence="2" key="1">
    <citation type="journal article" date="2023" name="Science">
        <title>Genome structures resolve the early diversification of teleost fishes.</title>
        <authorList>
            <person name="Parey E."/>
            <person name="Louis A."/>
            <person name="Montfort J."/>
            <person name="Bouchez O."/>
            <person name="Roques C."/>
            <person name="Iampietro C."/>
            <person name="Lluch J."/>
            <person name="Castinel A."/>
            <person name="Donnadieu C."/>
            <person name="Desvignes T."/>
            <person name="Floi Bucao C."/>
            <person name="Jouanno E."/>
            <person name="Wen M."/>
            <person name="Mejri S."/>
            <person name="Dirks R."/>
            <person name="Jansen H."/>
            <person name="Henkel C."/>
            <person name="Chen W.J."/>
            <person name="Zahm M."/>
            <person name="Cabau C."/>
            <person name="Klopp C."/>
            <person name="Thompson A.W."/>
            <person name="Robinson-Rechavi M."/>
            <person name="Braasch I."/>
            <person name="Lecointre G."/>
            <person name="Bobe J."/>
            <person name="Postlethwait J.H."/>
            <person name="Berthelot C."/>
            <person name="Roest Crollius H."/>
            <person name="Guiguen Y."/>
        </authorList>
    </citation>
    <scope>NUCLEOTIDE SEQUENCE</scope>
    <source>
        <strain evidence="2">WJC10195</strain>
    </source>
</reference>